<dbReference type="InterPro" id="IPR007052">
    <property type="entry name" value="CS_dom"/>
</dbReference>
<dbReference type="RefSeq" id="XP_001597333.1">
    <property type="nucleotide sequence ID" value="XM_001597283.1"/>
</dbReference>
<evidence type="ECO:0000259" key="3">
    <source>
        <dbReference type="PROSITE" id="PS51048"/>
    </source>
</evidence>
<dbReference type="OMA" id="KSGPKNW"/>
<protein>
    <submittedName>
        <fullName evidence="5">Uncharacterized protein</fullName>
    </submittedName>
</protein>
<dbReference type="Proteomes" id="UP000177798">
    <property type="component" value="Chromosome 1"/>
</dbReference>
<evidence type="ECO:0000313" key="6">
    <source>
        <dbReference type="Proteomes" id="UP000177798"/>
    </source>
</evidence>
<dbReference type="EMBL" id="CP017814">
    <property type="protein sequence ID" value="APA06047.1"/>
    <property type="molecule type" value="Genomic_DNA"/>
</dbReference>
<dbReference type="Gene3D" id="1.25.40.10">
    <property type="entry name" value="Tetratricopeptide repeat domain"/>
    <property type="match status" value="1"/>
</dbReference>
<sequence length="395" mass="42878">MASHAALGSTAIDKKEYPAAITHLTKAIAENPASPNYFILRSTAHQRAKNHESALADADAAVHAAVARSRRELIATAQFRRAVALHGLRRFGDARLCLNWCRQKNEKEKGLTLWQAKVKADYDNAGGEDAECNKCTVKEIPEKQVAIVEEGKAPEKSAAASATPVSVPATTPKEKIRHEWFQSSSKVTITIFAKGVAKDTAQITIEEGQVEVSFPIGETGTTYDFTASPLYAQIDPAQSKFTITPNKVEIDLQKSKQGLKWSSLEGTEPIIGKSTEEKKSEIPAAVLNPSIGKAPSYPTSSRNGPKDWDALASSALKSEQKEGGKETTGDDDDESGDPMDSFFKKLYKDADPDTKRAMMKSFQESNGTALSTNWADVKKGPVETNPPEGVEAKKW</sequence>
<feature type="domain" description="CS" evidence="4">
    <location>
        <begin position="173"/>
        <end position="265"/>
    </location>
</feature>
<dbReference type="AlphaFoldDB" id="A0A1D9PTM5"/>
<feature type="compositionally biased region" description="Polar residues" evidence="2">
    <location>
        <begin position="362"/>
        <end position="374"/>
    </location>
</feature>
<dbReference type="VEuPathDB" id="FungiDB:sscle_01g008170"/>
<dbReference type="PROSITE" id="PS51203">
    <property type="entry name" value="CS"/>
    <property type="match status" value="1"/>
</dbReference>
<dbReference type="FunFam" id="2.60.40.790:FF:000079">
    <property type="entry name" value="SGT1 and CS domain protein"/>
    <property type="match status" value="1"/>
</dbReference>
<feature type="region of interest" description="Disordered" evidence="2">
    <location>
        <begin position="362"/>
        <end position="395"/>
    </location>
</feature>
<dbReference type="InterPro" id="IPR044563">
    <property type="entry name" value="Sgt1-like"/>
</dbReference>
<evidence type="ECO:0000256" key="1">
    <source>
        <dbReference type="ARBA" id="ARBA00008509"/>
    </source>
</evidence>
<gene>
    <name evidence="5" type="ORF">sscle_01g008170</name>
</gene>
<proteinExistence type="inferred from homology"/>
<dbReference type="InterPro" id="IPR007699">
    <property type="entry name" value="SGS_dom"/>
</dbReference>
<evidence type="ECO:0000259" key="4">
    <source>
        <dbReference type="PROSITE" id="PS51203"/>
    </source>
</evidence>
<dbReference type="KEGG" id="ssl:SS1G_01527"/>
<dbReference type="InterPro" id="IPR008978">
    <property type="entry name" value="HSP20-like_chaperone"/>
</dbReference>
<feature type="compositionally biased region" description="Basic and acidic residues" evidence="2">
    <location>
        <begin position="318"/>
        <end position="328"/>
    </location>
</feature>
<dbReference type="SUPFAM" id="SSF48452">
    <property type="entry name" value="TPR-like"/>
    <property type="match status" value="1"/>
</dbReference>
<dbReference type="OrthoDB" id="1898560at2759"/>
<dbReference type="Gene3D" id="2.60.40.790">
    <property type="match status" value="1"/>
</dbReference>
<accession>A0A1D9PTM5</accession>
<dbReference type="FunFam" id="1.25.40.10:FF:000891">
    <property type="entry name" value="SGT1 and CS domain protein"/>
    <property type="match status" value="1"/>
</dbReference>
<organism evidence="5 6">
    <name type="scientific">Sclerotinia sclerotiorum (strain ATCC 18683 / 1980 / Ss-1)</name>
    <name type="common">White mold</name>
    <name type="synonym">Whetzelinia sclerotiorum</name>
    <dbReference type="NCBI Taxonomy" id="665079"/>
    <lineage>
        <taxon>Eukaryota</taxon>
        <taxon>Fungi</taxon>
        <taxon>Dikarya</taxon>
        <taxon>Ascomycota</taxon>
        <taxon>Pezizomycotina</taxon>
        <taxon>Leotiomycetes</taxon>
        <taxon>Helotiales</taxon>
        <taxon>Sclerotiniaceae</taxon>
        <taxon>Sclerotinia</taxon>
    </lineage>
</organism>
<comment type="similarity">
    <text evidence="1">Belongs to the SGT1 family.</text>
</comment>
<evidence type="ECO:0000256" key="2">
    <source>
        <dbReference type="SAM" id="MobiDB-lite"/>
    </source>
</evidence>
<dbReference type="InterPro" id="IPR011990">
    <property type="entry name" value="TPR-like_helical_dom_sf"/>
</dbReference>
<evidence type="ECO:0000313" key="5">
    <source>
        <dbReference type="EMBL" id="APA06047.1"/>
    </source>
</evidence>
<dbReference type="GO" id="GO:0051087">
    <property type="term" value="F:protein-folding chaperone binding"/>
    <property type="evidence" value="ECO:0007669"/>
    <property type="project" value="InterPro"/>
</dbReference>
<reference evidence="6" key="1">
    <citation type="journal article" date="2017" name="Genome Biol. Evol.">
        <title>The complete genome sequence of the phytopathogenic fungus Sclerotinia sclerotiorum reveals insights into the genome architecture of broad host range pathogens.</title>
        <authorList>
            <person name="Derbyshire M."/>
            <person name="Denton-Giles M."/>
            <person name="Hegedus D."/>
            <person name="Seifbarghy S."/>
            <person name="Rollins J."/>
            <person name="van Kan J."/>
            <person name="Seidl M.F."/>
            <person name="Faino L."/>
            <person name="Mbengue M."/>
            <person name="Navaud O."/>
            <person name="Raffaele S."/>
            <person name="Hammond-Kosack K."/>
            <person name="Heard S."/>
            <person name="Oliver R."/>
        </authorList>
    </citation>
    <scope>NUCLEOTIDE SEQUENCE [LARGE SCALE GENOMIC DNA]</scope>
    <source>
        <strain evidence="6">ATCC 18683 / 1980 / Ss-1</strain>
    </source>
</reference>
<feature type="region of interest" description="Disordered" evidence="2">
    <location>
        <begin position="270"/>
        <end position="350"/>
    </location>
</feature>
<name>A0A1D9PTM5_SCLS1</name>
<dbReference type="Pfam" id="PF05002">
    <property type="entry name" value="SGS"/>
    <property type="match status" value="1"/>
</dbReference>
<dbReference type="PROSITE" id="PS51048">
    <property type="entry name" value="SGS"/>
    <property type="match status" value="1"/>
</dbReference>
<dbReference type="Pfam" id="PF04969">
    <property type="entry name" value="CS"/>
    <property type="match status" value="1"/>
</dbReference>
<feature type="domain" description="SGS" evidence="3">
    <location>
        <begin position="296"/>
        <end position="395"/>
    </location>
</feature>
<dbReference type="SUPFAM" id="SSF49764">
    <property type="entry name" value="HSP20-like chaperones"/>
    <property type="match status" value="1"/>
</dbReference>
<dbReference type="PANTHER" id="PTHR45862">
    <property type="entry name" value="PROTEIN SGT1 HOMOLOG"/>
    <property type="match status" value="1"/>
</dbReference>
<dbReference type="CDD" id="cd06466">
    <property type="entry name" value="p23_CS_SGT1_like"/>
    <property type="match status" value="1"/>
</dbReference>